<name>A0ABD5T3M2_9EURY</name>
<evidence type="ECO:0000256" key="1">
    <source>
        <dbReference type="SAM" id="MobiDB-lite"/>
    </source>
</evidence>
<evidence type="ECO:0008006" key="4">
    <source>
        <dbReference type="Google" id="ProtNLM"/>
    </source>
</evidence>
<dbReference type="Proteomes" id="UP001596274">
    <property type="component" value="Unassembled WGS sequence"/>
</dbReference>
<evidence type="ECO:0000313" key="3">
    <source>
        <dbReference type="Proteomes" id="UP001596274"/>
    </source>
</evidence>
<dbReference type="InterPro" id="IPR055712">
    <property type="entry name" value="DUF7288"/>
</dbReference>
<feature type="compositionally biased region" description="Polar residues" evidence="1">
    <location>
        <begin position="134"/>
        <end position="152"/>
    </location>
</feature>
<gene>
    <name evidence="2" type="ORF">ACFQDD_00945</name>
</gene>
<protein>
    <recommendedName>
        <fullName evidence="4">Type IV pilin</fullName>
    </recommendedName>
</protein>
<proteinExistence type="predicted"/>
<sequence>MAVTQSDTPASDRGQGHIVEIGAVGIVLIAGVVVTIAVTGVTPGAVAVDVDEVNQSHVSTEAEIETALQASLSDGSLKRTVLLWDASSQQFTDPAGTPAAGDREGQFLYHPKTAFGKRLEGIENTNDVRINVNAIPNNPETAPNTSTPTTQGERVRVVQRGSPDETARTVTVDVVLYDRDYLMPPVNAHNTGKPAIQRQTEDETTVTDTGTYPIPEGGAVDDEPVYNTVTIQLVIWDV</sequence>
<keyword evidence="3" id="KW-1185">Reference proteome</keyword>
<organism evidence="2 3">
    <name type="scientific">Halorubrum pallidum</name>
    <dbReference type="NCBI Taxonomy" id="1526114"/>
    <lineage>
        <taxon>Archaea</taxon>
        <taxon>Methanobacteriati</taxon>
        <taxon>Methanobacteriota</taxon>
        <taxon>Stenosarchaea group</taxon>
        <taxon>Halobacteria</taxon>
        <taxon>Halobacteriales</taxon>
        <taxon>Haloferacaceae</taxon>
        <taxon>Halorubrum</taxon>
    </lineage>
</organism>
<comment type="caution">
    <text evidence="2">The sequence shown here is derived from an EMBL/GenBank/DDBJ whole genome shotgun (WGS) entry which is preliminary data.</text>
</comment>
<accession>A0ABD5T3M2</accession>
<dbReference type="AlphaFoldDB" id="A0ABD5T3M2"/>
<feature type="region of interest" description="Disordered" evidence="1">
    <location>
        <begin position="186"/>
        <end position="218"/>
    </location>
</feature>
<reference evidence="2 3" key="1">
    <citation type="journal article" date="2019" name="Int. J. Syst. Evol. Microbiol.">
        <title>The Global Catalogue of Microorganisms (GCM) 10K type strain sequencing project: providing services to taxonomists for standard genome sequencing and annotation.</title>
        <authorList>
            <consortium name="The Broad Institute Genomics Platform"/>
            <consortium name="The Broad Institute Genome Sequencing Center for Infectious Disease"/>
            <person name="Wu L."/>
            <person name="Ma J."/>
        </authorList>
    </citation>
    <scope>NUCLEOTIDE SEQUENCE [LARGE SCALE GENOMIC DNA]</scope>
    <source>
        <strain evidence="2 3">PJ61</strain>
    </source>
</reference>
<dbReference type="EMBL" id="JBHSWT010000012">
    <property type="protein sequence ID" value="MFC6770103.1"/>
    <property type="molecule type" value="Genomic_DNA"/>
</dbReference>
<dbReference type="Pfam" id="PF23959">
    <property type="entry name" value="DUF7288"/>
    <property type="match status" value="1"/>
</dbReference>
<feature type="region of interest" description="Disordered" evidence="1">
    <location>
        <begin position="134"/>
        <end position="153"/>
    </location>
</feature>
<evidence type="ECO:0000313" key="2">
    <source>
        <dbReference type="EMBL" id="MFC6770103.1"/>
    </source>
</evidence>